<accession>A0A0P7ZHE3</accession>
<evidence type="ECO:0000313" key="2">
    <source>
        <dbReference type="EMBL" id="KPQ32129.1"/>
    </source>
</evidence>
<dbReference type="InterPro" id="IPR045450">
    <property type="entry name" value="VMAP_C"/>
</dbReference>
<organism evidence="2 3">
    <name type="scientific">Phormidesmis priestleyi Ana</name>
    <dbReference type="NCBI Taxonomy" id="1666911"/>
    <lineage>
        <taxon>Bacteria</taxon>
        <taxon>Bacillati</taxon>
        <taxon>Cyanobacteriota</taxon>
        <taxon>Cyanophyceae</taxon>
        <taxon>Leptolyngbyales</taxon>
        <taxon>Leptolyngbyaceae</taxon>
        <taxon>Phormidesmis</taxon>
    </lineage>
</organism>
<reference evidence="2 3" key="1">
    <citation type="submission" date="2015-09" db="EMBL/GenBank/DDBJ databases">
        <title>Identification and resolution of microdiversity through metagenomic sequencing of parallel consortia.</title>
        <authorList>
            <person name="Nelson W.C."/>
            <person name="Romine M.F."/>
            <person name="Lindemann S.R."/>
        </authorList>
    </citation>
    <scope>NUCLEOTIDE SEQUENCE [LARGE SCALE GENOMIC DNA]</scope>
    <source>
        <strain evidence="2">Ana</strain>
    </source>
</reference>
<dbReference type="AlphaFoldDB" id="A0A0P7ZHE3"/>
<evidence type="ECO:0000313" key="3">
    <source>
        <dbReference type="Proteomes" id="UP000050465"/>
    </source>
</evidence>
<dbReference type="Pfam" id="PF13365">
    <property type="entry name" value="Trypsin_2"/>
    <property type="match status" value="1"/>
</dbReference>
<dbReference type="SUPFAM" id="SSF50494">
    <property type="entry name" value="Trypsin-like serine proteases"/>
    <property type="match status" value="1"/>
</dbReference>
<protein>
    <submittedName>
        <fullName evidence="2">Trypsin-like peptidase domain</fullName>
    </submittedName>
</protein>
<dbReference type="Gene3D" id="2.40.10.120">
    <property type="match status" value="1"/>
</dbReference>
<feature type="domain" description="vWA-MoxR associated protein C-terminal" evidence="1">
    <location>
        <begin position="397"/>
        <end position="609"/>
    </location>
</feature>
<sequence>MAVIDFEVAKRAIVQIYHAQADSIVGTGFWVGGRYLMTCAHVVAAALGIPARQSYEDVKEFSVRLAFAEAKQQRKRLAKIAYYCYQEAEGGKDAAVLQLLEDIDFKCEPIHISTGFLEARGAKVISFGYIDADPTGRNINTETKGTVGGGGWLQVDSSKMQGIPVREGLSGAPVWCDRTGLVGMVVARERRSEDRIGFIIPVTELNEPRRLIQGALVCDVLRSDEAQIGHQIRLAYEVCRGGVIPGRSHTELEKMLNELANLGAGEQNKLLAFIACLLNELALPAVDDLSIALTALAERFVDDLESVDFNAIRVQMREAVLAHQAQAPIPQNPALWVSVCAADMTGTPPFSIEAWLVPNPEVYDPQTGKGALKLSSKVLKTHQGIAGAAAKDISEEALDYSQIPAFMASYLKQVEDGYSIDQEDLTIELFLPISLMNQPIERMGIPEWMDVEPLGIGEMECPHVLLRSRDRLGQNSKARSRWRKKWTYMSANLHTSATDLLTKDRATLVERLREENVIGFNLDASPSSVVGGELYMLVKAGAPCAIWLRDNPHAVSLAQQLEDDLLRHPLQEVSPRVMALRRQTTVLAEPDCSDSRELGHHLAFLWENPKHVPPLSNVPLSNSPLA</sequence>
<gene>
    <name evidence="2" type="ORF">HLUCCA11_22285</name>
</gene>
<dbReference type="STRING" id="1666911.HLUCCA11_22285"/>
<dbReference type="EMBL" id="LJZR01000068">
    <property type="protein sequence ID" value="KPQ32129.1"/>
    <property type="molecule type" value="Genomic_DNA"/>
</dbReference>
<comment type="caution">
    <text evidence="2">The sequence shown here is derived from an EMBL/GenBank/DDBJ whole genome shotgun (WGS) entry which is preliminary data.</text>
</comment>
<evidence type="ECO:0000259" key="1">
    <source>
        <dbReference type="Pfam" id="PF20028"/>
    </source>
</evidence>
<dbReference type="Proteomes" id="UP000050465">
    <property type="component" value="Unassembled WGS sequence"/>
</dbReference>
<name>A0A0P7ZHE3_9CYAN</name>
<proteinExistence type="predicted"/>
<dbReference type="InterPro" id="IPR009003">
    <property type="entry name" value="Peptidase_S1_PA"/>
</dbReference>
<dbReference type="Pfam" id="PF20028">
    <property type="entry name" value="VMAP-C"/>
    <property type="match status" value="1"/>
</dbReference>